<evidence type="ECO:0000313" key="1">
    <source>
        <dbReference type="EMBL" id="QHI72330.1"/>
    </source>
</evidence>
<organism evidence="1 2">
    <name type="scientific">Aminipila terrae</name>
    <dbReference type="NCBI Taxonomy" id="2697030"/>
    <lineage>
        <taxon>Bacteria</taxon>
        <taxon>Bacillati</taxon>
        <taxon>Bacillota</taxon>
        <taxon>Clostridia</taxon>
        <taxon>Peptostreptococcales</taxon>
        <taxon>Anaerovoracaceae</taxon>
        <taxon>Aminipila</taxon>
    </lineage>
</organism>
<accession>A0A6P1MCF9</accession>
<reference evidence="1 2" key="1">
    <citation type="submission" date="2020-01" db="EMBL/GenBank/DDBJ databases">
        <title>Genomic analysis of Aminipila sp. CBA3637.</title>
        <authorList>
            <person name="Kim Y.B."/>
            <person name="Roh S.W."/>
        </authorList>
    </citation>
    <scope>NUCLEOTIDE SEQUENCE [LARGE SCALE GENOMIC DNA]</scope>
    <source>
        <strain evidence="1 2">CBA3637</strain>
    </source>
</reference>
<evidence type="ECO:0000313" key="2">
    <source>
        <dbReference type="Proteomes" id="UP000463883"/>
    </source>
</evidence>
<proteinExistence type="predicted"/>
<dbReference type="RefSeq" id="WP_162362100.1">
    <property type="nucleotide sequence ID" value="NZ_CP047591.1"/>
</dbReference>
<keyword evidence="2" id="KW-1185">Reference proteome</keyword>
<dbReference type="AlphaFoldDB" id="A0A6P1MCF9"/>
<dbReference type="Proteomes" id="UP000463883">
    <property type="component" value="Chromosome"/>
</dbReference>
<sequence>MLAIAFIILYGYKRILEYYELKYSASAKNIKHYKSVDDYIHEAINDDTSD</sequence>
<protein>
    <submittedName>
        <fullName evidence="1">Uncharacterized protein</fullName>
    </submittedName>
</protein>
<gene>
    <name evidence="1" type="ORF">Ami3637_07865</name>
</gene>
<dbReference type="EMBL" id="CP047591">
    <property type="protein sequence ID" value="QHI72330.1"/>
    <property type="molecule type" value="Genomic_DNA"/>
</dbReference>
<dbReference type="KEGG" id="amic:Ami3637_07865"/>
<name>A0A6P1MCF9_9FIRM</name>